<feature type="compositionally biased region" description="Polar residues" evidence="1">
    <location>
        <begin position="41"/>
        <end position="50"/>
    </location>
</feature>
<dbReference type="RefSeq" id="XP_056858363.1">
    <property type="nucleotide sequence ID" value="XM_057002383.1"/>
</dbReference>
<gene>
    <name evidence="3" type="primary">LOC108838004</name>
</gene>
<feature type="non-terminal residue" evidence="3">
    <location>
        <position position="388"/>
    </location>
</feature>
<proteinExistence type="predicted"/>
<sequence length="388" mass="45207">MARDHEGRISTAKTATLQKIMKYRMEQQQIHDKHMQKRLSQRSPRNNQSLEPKPPDFVQYRSSQHKRFKEEDARKREGHYLKWERLMDKWLCHNRILKKDELFYAVTTLTGSAHKFWLQKEEDLKVHKEPSITTWEELKVILRKKYAPKSTSPQRQQISDCEITNTTDTELPKASDLLLQDISNNSHDMITHLSCPKQAEKGTGEKEKCPREACGQSALDTSKESDLVTKEIIISTESMQLFLKGHSFKCSVFNVSISSIMHLFCPISAQKGTGTMESLMERAEGALEIKEKPPDQLILQHTPKKPDRDMMHLFLSKEPCADYDEALKHTRRKNKHEEDKRFKPPDLDQEKYLDVRGFIIIKEAPPDAAYKPKPSKHKFGIRLLLFDK</sequence>
<feature type="region of interest" description="Disordered" evidence="1">
    <location>
        <begin position="27"/>
        <end position="74"/>
    </location>
</feature>
<evidence type="ECO:0000313" key="3">
    <source>
        <dbReference type="RefSeq" id="XP_056858363.1"/>
    </source>
</evidence>
<protein>
    <submittedName>
        <fullName evidence="3">Uncharacterized protein LOC108838004</fullName>
    </submittedName>
</protein>
<dbReference type="OrthoDB" id="1105107at2759"/>
<dbReference type="KEGG" id="rsz:108838004"/>
<dbReference type="Proteomes" id="UP000504610">
    <property type="component" value="Unplaced"/>
</dbReference>
<accession>A0A9W3D4M6</accession>
<keyword evidence="2" id="KW-1185">Reference proteome</keyword>
<name>A0A9W3D4M6_RAPSA</name>
<evidence type="ECO:0000313" key="2">
    <source>
        <dbReference type="Proteomes" id="UP000504610"/>
    </source>
</evidence>
<evidence type="ECO:0000256" key="1">
    <source>
        <dbReference type="SAM" id="MobiDB-lite"/>
    </source>
</evidence>
<dbReference type="GeneID" id="108838004"/>
<reference evidence="3" key="1">
    <citation type="submission" date="2025-08" db="UniProtKB">
        <authorList>
            <consortium name="RefSeq"/>
        </authorList>
    </citation>
    <scope>IDENTIFICATION</scope>
    <source>
        <tissue evidence="3">Leaf</tissue>
    </source>
</reference>
<organism evidence="2 3">
    <name type="scientific">Raphanus sativus</name>
    <name type="common">Radish</name>
    <name type="synonym">Raphanus raphanistrum var. sativus</name>
    <dbReference type="NCBI Taxonomy" id="3726"/>
    <lineage>
        <taxon>Eukaryota</taxon>
        <taxon>Viridiplantae</taxon>
        <taxon>Streptophyta</taxon>
        <taxon>Embryophyta</taxon>
        <taxon>Tracheophyta</taxon>
        <taxon>Spermatophyta</taxon>
        <taxon>Magnoliopsida</taxon>
        <taxon>eudicotyledons</taxon>
        <taxon>Gunneridae</taxon>
        <taxon>Pentapetalae</taxon>
        <taxon>rosids</taxon>
        <taxon>malvids</taxon>
        <taxon>Brassicales</taxon>
        <taxon>Brassicaceae</taxon>
        <taxon>Brassiceae</taxon>
        <taxon>Raphanus</taxon>
    </lineage>
</organism>
<dbReference type="AlphaFoldDB" id="A0A9W3D4M6"/>